<dbReference type="RefSeq" id="WP_338689355.1">
    <property type="nucleotide sequence ID" value="NZ_AP024702.1"/>
</dbReference>
<name>A0ABN6H708_9BACT</name>
<feature type="domain" description="Rhodanese" evidence="1">
    <location>
        <begin position="63"/>
        <end position="124"/>
    </location>
</feature>
<dbReference type="SUPFAM" id="SSF52821">
    <property type="entry name" value="Rhodanese/Cell cycle control phosphatase"/>
    <property type="match status" value="1"/>
</dbReference>
<sequence>MRTTVFSLLMVTAFGIQAQEPEPKVADANPKIDYPAFIALSSEVAKIREKRRISEDEFLRMAAEEGTVILDTRSRANFEKLHVKGAIHLNFSDFTKETLAAAIPDKTTRILIYCNNNFEDAGEAMLLKSKPLALNIPTFINLYGYGYENLYELAPYLKMGETKIPFEGTDVLKPDEK</sequence>
<evidence type="ECO:0000313" key="2">
    <source>
        <dbReference type="EMBL" id="BCX47255.1"/>
    </source>
</evidence>
<dbReference type="CDD" id="cd00158">
    <property type="entry name" value="RHOD"/>
    <property type="match status" value="1"/>
</dbReference>
<reference evidence="2 3" key="1">
    <citation type="submission" date="2021-06" db="EMBL/GenBank/DDBJ databases">
        <title>Complete genome of Haloferula helveola possessing various polysaccharide degrading enzymes.</title>
        <authorList>
            <person name="Takami H."/>
            <person name="Huang C."/>
            <person name="Hamasaki K."/>
        </authorList>
    </citation>
    <scope>NUCLEOTIDE SEQUENCE [LARGE SCALE GENOMIC DNA]</scope>
    <source>
        <strain evidence="2 3">CN-1</strain>
    </source>
</reference>
<keyword evidence="3" id="KW-1185">Reference proteome</keyword>
<dbReference type="Proteomes" id="UP001374893">
    <property type="component" value="Chromosome"/>
</dbReference>
<evidence type="ECO:0000259" key="1">
    <source>
        <dbReference type="PROSITE" id="PS50206"/>
    </source>
</evidence>
<organism evidence="2 3">
    <name type="scientific">Haloferula helveola</name>
    <dbReference type="NCBI Taxonomy" id="490095"/>
    <lineage>
        <taxon>Bacteria</taxon>
        <taxon>Pseudomonadati</taxon>
        <taxon>Verrucomicrobiota</taxon>
        <taxon>Verrucomicrobiia</taxon>
        <taxon>Verrucomicrobiales</taxon>
        <taxon>Verrucomicrobiaceae</taxon>
        <taxon>Haloferula</taxon>
    </lineage>
</organism>
<dbReference type="EMBL" id="AP024702">
    <property type="protein sequence ID" value="BCX47255.1"/>
    <property type="molecule type" value="Genomic_DNA"/>
</dbReference>
<dbReference type="InterPro" id="IPR001763">
    <property type="entry name" value="Rhodanese-like_dom"/>
</dbReference>
<dbReference type="InterPro" id="IPR036873">
    <property type="entry name" value="Rhodanese-like_dom_sf"/>
</dbReference>
<proteinExistence type="predicted"/>
<gene>
    <name evidence="2" type="ORF">HAHE_11630</name>
</gene>
<dbReference type="Pfam" id="PF00581">
    <property type="entry name" value="Rhodanese"/>
    <property type="match status" value="1"/>
</dbReference>
<accession>A0ABN6H708</accession>
<dbReference type="PROSITE" id="PS50206">
    <property type="entry name" value="RHODANESE_3"/>
    <property type="match status" value="1"/>
</dbReference>
<dbReference type="Gene3D" id="3.40.250.10">
    <property type="entry name" value="Rhodanese-like domain"/>
    <property type="match status" value="1"/>
</dbReference>
<protein>
    <submittedName>
        <fullName evidence="2">Rhodanese-like domain protein</fullName>
    </submittedName>
</protein>
<evidence type="ECO:0000313" key="3">
    <source>
        <dbReference type="Proteomes" id="UP001374893"/>
    </source>
</evidence>